<evidence type="ECO:0000256" key="4">
    <source>
        <dbReference type="ARBA" id="ARBA00022490"/>
    </source>
</evidence>
<keyword evidence="7" id="KW-1185">Reference proteome</keyword>
<evidence type="ECO:0000313" key="7">
    <source>
        <dbReference type="Proteomes" id="UP001230156"/>
    </source>
</evidence>
<organism evidence="6 7">
    <name type="scientific">Dongia sedimenti</name>
    <dbReference type="NCBI Taxonomy" id="3064282"/>
    <lineage>
        <taxon>Bacteria</taxon>
        <taxon>Pseudomonadati</taxon>
        <taxon>Pseudomonadota</taxon>
        <taxon>Alphaproteobacteria</taxon>
        <taxon>Rhodospirillales</taxon>
        <taxon>Dongiaceae</taxon>
        <taxon>Dongia</taxon>
    </lineage>
</organism>
<dbReference type="RefSeq" id="WP_379960086.1">
    <property type="nucleotide sequence ID" value="NZ_JAUYVI010000007.1"/>
</dbReference>
<sequence>MAKRIRKLKPTDLKDAALHYLGRYAASTTRLRQVITRRIGRSAKAHELDPQPLLEELERVIAMLTRTGLLNDASFAEARVRSLNRRGGSRRQISAKLAAAGVGRATTAEALAGMEEELPDAEFAAALAYAKRRRLGAFRATRDETPERRRKDLMAMARAGFALDLARRALNGAEES</sequence>
<evidence type="ECO:0000313" key="6">
    <source>
        <dbReference type="EMBL" id="MDQ7250605.1"/>
    </source>
</evidence>
<accession>A0ABU0YU16</accession>
<reference evidence="7" key="1">
    <citation type="submission" date="2023-08" db="EMBL/GenBank/DDBJ databases">
        <title>Rhodospirillaceae gen. nov., a novel taxon isolated from the Yangtze River Yuezi River estuary sludge.</title>
        <authorList>
            <person name="Ruan L."/>
        </authorList>
    </citation>
    <scope>NUCLEOTIDE SEQUENCE [LARGE SCALE GENOMIC DNA]</scope>
    <source>
        <strain evidence="7">R-7</strain>
    </source>
</reference>
<protein>
    <recommendedName>
        <fullName evidence="3">Regulatory protein RecX</fullName>
    </recommendedName>
</protein>
<evidence type="ECO:0000259" key="5">
    <source>
        <dbReference type="Pfam" id="PF02631"/>
    </source>
</evidence>
<name>A0ABU0YU16_9PROT</name>
<feature type="domain" description="RecX second three-helical" evidence="5">
    <location>
        <begin position="71"/>
        <end position="111"/>
    </location>
</feature>
<evidence type="ECO:0000256" key="1">
    <source>
        <dbReference type="ARBA" id="ARBA00004496"/>
    </source>
</evidence>
<gene>
    <name evidence="6" type="ORF">Q8A70_23150</name>
</gene>
<proteinExistence type="inferred from homology"/>
<evidence type="ECO:0000256" key="3">
    <source>
        <dbReference type="ARBA" id="ARBA00018111"/>
    </source>
</evidence>
<dbReference type="EMBL" id="JAUYVI010000007">
    <property type="protein sequence ID" value="MDQ7250605.1"/>
    <property type="molecule type" value="Genomic_DNA"/>
</dbReference>
<dbReference type="Gene3D" id="1.10.10.10">
    <property type="entry name" value="Winged helix-like DNA-binding domain superfamily/Winged helix DNA-binding domain"/>
    <property type="match status" value="1"/>
</dbReference>
<dbReference type="Proteomes" id="UP001230156">
    <property type="component" value="Unassembled WGS sequence"/>
</dbReference>
<dbReference type="InterPro" id="IPR036388">
    <property type="entry name" value="WH-like_DNA-bd_sf"/>
</dbReference>
<dbReference type="Pfam" id="PF02631">
    <property type="entry name" value="RecX_HTH2"/>
    <property type="match status" value="1"/>
</dbReference>
<keyword evidence="4" id="KW-0963">Cytoplasm</keyword>
<comment type="subcellular location">
    <subcellularLocation>
        <location evidence="1">Cytoplasm</location>
    </subcellularLocation>
</comment>
<comment type="caution">
    <text evidence="6">The sequence shown here is derived from an EMBL/GenBank/DDBJ whole genome shotgun (WGS) entry which is preliminary data.</text>
</comment>
<dbReference type="InterPro" id="IPR053924">
    <property type="entry name" value="RecX_HTH_2nd"/>
</dbReference>
<evidence type="ECO:0000256" key="2">
    <source>
        <dbReference type="ARBA" id="ARBA00009695"/>
    </source>
</evidence>
<comment type="similarity">
    <text evidence="2">Belongs to the RecX family.</text>
</comment>